<keyword evidence="3" id="KW-0445">Lipid transport</keyword>
<dbReference type="PROSITE" id="PS01013">
    <property type="entry name" value="OSBP"/>
    <property type="match status" value="1"/>
</dbReference>
<gene>
    <name evidence="7" type="ORF">AFUS01_LOCUS16198</name>
</gene>
<dbReference type="Pfam" id="PF00169">
    <property type="entry name" value="PH"/>
    <property type="match status" value="1"/>
</dbReference>
<evidence type="ECO:0000256" key="2">
    <source>
        <dbReference type="RuleBase" id="RU003844"/>
    </source>
</evidence>
<evidence type="ECO:0000313" key="8">
    <source>
        <dbReference type="Proteomes" id="UP000708208"/>
    </source>
</evidence>
<reference evidence="7" key="1">
    <citation type="submission" date="2021-06" db="EMBL/GenBank/DDBJ databases">
        <authorList>
            <person name="Hodson N. C."/>
            <person name="Mongue J. A."/>
            <person name="Jaron S. K."/>
        </authorList>
    </citation>
    <scope>NUCLEOTIDE SEQUENCE</scope>
</reference>
<feature type="compositionally biased region" description="Polar residues" evidence="4">
    <location>
        <begin position="91"/>
        <end position="106"/>
    </location>
</feature>
<dbReference type="PROSITE" id="PS50003">
    <property type="entry name" value="PH_DOMAIN"/>
    <property type="match status" value="1"/>
</dbReference>
<evidence type="ECO:0000313" key="7">
    <source>
        <dbReference type="EMBL" id="CAG7727350.1"/>
    </source>
</evidence>
<keyword evidence="5" id="KW-1133">Transmembrane helix</keyword>
<dbReference type="GO" id="GO:0005829">
    <property type="term" value="C:cytosol"/>
    <property type="evidence" value="ECO:0007669"/>
    <property type="project" value="TreeGrafter"/>
</dbReference>
<evidence type="ECO:0000256" key="1">
    <source>
        <dbReference type="ARBA" id="ARBA00008842"/>
    </source>
</evidence>
<dbReference type="FunFam" id="2.30.29.30:FF:000030">
    <property type="entry name" value="Oxysterol-binding protein"/>
    <property type="match status" value="1"/>
</dbReference>
<evidence type="ECO:0000256" key="5">
    <source>
        <dbReference type="SAM" id="Phobius"/>
    </source>
</evidence>
<sequence length="904" mass="101836">MSSDPVSIPTNKATPKTSISHSPPEYSSLLVAVAKTPCATNYPVTASASSTSVSVIATPSSTTVSTVRNSELKRKPSLNVVLPKFGSQIHNGSSDSLNKSPHSPGSNLGDEPTEEKELSYKVQRKNYRKEKQRVAQELTTALKDPSIIILTGSLKVRGKLKGWTKLWAVLKPGLLLLYKSNKLKSSHWVATVLLNCCKVIERPSKKDGFCFKVFHPLEQSIWAAKGPEGEAIGAVVQPLPTTYLICRAPSADQGKCWMDGLELALTCSSLLVRSPRSDCIMDDKASNETENETGITEYLLMQEWSPYDGDGEGETEANRSNSEDTDTSHVEEHPDHSHESDFDPDHDGDGNRNSLDENGDEDVRELLGQIHGDRANADTRITEIQIPSQSNYNIRTEEVFSSARGEHTEVLGDENKSLLWFLVKQVRPGMDLSRVVLPTFILEPRSFLDKLTDYYYHANILSQAVIEDDAFTRMKSIVRWYLSGFYKKPKGLKKPYNPVLGETFRCMWEHPNKSKTFYLAEQVSHHPPVSALYVSNKKDGFVISAAILAKSKFYGNSTSAILEGQATLTLLPRGEIYTITMPFAHCKGILVGTLSMELGGTVNIVCDKTGYSTEIEFKLKSFLGRADTINAISGKIKLGRETLATFDGHWDNKITLKDKRTSEETVLWEVTDSVKTNRLKRFTIPLSEQSEFESENLWIKVSEAILKEDQEAATVEKTKLEERQRMEVKVRREMNEDWVPKYFAYDGATWRYKHEDLRPWDDRNDVMEFEDRYVIQTLRRLNASVGRNSLISMDTKRELRRSDVHVPKDQVVPAFNQRESNRQLIDLLRQLLARQLEQSEQIAQLKSTVASIQAKLSRPKPPKEPFPITNAVLGVVFAVAMQILMVIYWFGDGKLFPDITRKKS</sequence>
<dbReference type="SMART" id="SM00233">
    <property type="entry name" value="PH"/>
    <property type="match status" value="1"/>
</dbReference>
<dbReference type="FunFam" id="2.40.160.120:FF:000004">
    <property type="entry name" value="Oxysterol-binding protein"/>
    <property type="match status" value="1"/>
</dbReference>
<dbReference type="CDD" id="cd13286">
    <property type="entry name" value="PH_OPR5_ORP8"/>
    <property type="match status" value="1"/>
</dbReference>
<feature type="region of interest" description="Disordered" evidence="4">
    <location>
        <begin position="91"/>
        <end position="116"/>
    </location>
</feature>
<feature type="compositionally biased region" description="Basic and acidic residues" evidence="4">
    <location>
        <begin position="326"/>
        <end position="350"/>
    </location>
</feature>
<protein>
    <recommendedName>
        <fullName evidence="3">Oxysterol-binding protein</fullName>
    </recommendedName>
</protein>
<evidence type="ECO:0000256" key="3">
    <source>
        <dbReference type="RuleBase" id="RU003845"/>
    </source>
</evidence>
<feature type="region of interest" description="Disordered" evidence="4">
    <location>
        <begin position="1"/>
        <end position="23"/>
    </location>
</feature>
<dbReference type="PANTHER" id="PTHR10972:SF102">
    <property type="entry name" value="OXYSTEROL-BINDING PROTEIN"/>
    <property type="match status" value="1"/>
</dbReference>
<keyword evidence="5" id="KW-0812">Transmembrane</keyword>
<dbReference type="AlphaFoldDB" id="A0A8J2JV90"/>
<dbReference type="FunFam" id="1.10.287.2720:FF:000002">
    <property type="entry name" value="Oxysterol-binding protein"/>
    <property type="match status" value="1"/>
</dbReference>
<feature type="region of interest" description="Disordered" evidence="4">
    <location>
        <begin position="305"/>
        <end position="359"/>
    </location>
</feature>
<dbReference type="EMBL" id="CAJVCH010147429">
    <property type="protein sequence ID" value="CAG7727350.1"/>
    <property type="molecule type" value="Genomic_DNA"/>
</dbReference>
<accession>A0A8J2JV90</accession>
<feature type="domain" description="PH" evidence="6">
    <location>
        <begin position="147"/>
        <end position="266"/>
    </location>
</feature>
<comment type="caution">
    <text evidence="7">The sequence shown here is derived from an EMBL/GenBank/DDBJ whole genome shotgun (WGS) entry which is preliminary data.</text>
</comment>
<dbReference type="PANTHER" id="PTHR10972">
    <property type="entry name" value="OXYSTEROL-BINDING PROTEIN-RELATED"/>
    <property type="match status" value="1"/>
</dbReference>
<dbReference type="Proteomes" id="UP000708208">
    <property type="component" value="Unassembled WGS sequence"/>
</dbReference>
<keyword evidence="3" id="KW-0813">Transport</keyword>
<dbReference type="GO" id="GO:0006869">
    <property type="term" value="P:lipid transport"/>
    <property type="evidence" value="ECO:0007669"/>
    <property type="project" value="UniProtKB-KW"/>
</dbReference>
<feature type="compositionally biased region" description="Polar residues" evidence="4">
    <location>
        <begin position="1"/>
        <end position="21"/>
    </location>
</feature>
<dbReference type="GO" id="GO:0016020">
    <property type="term" value="C:membrane"/>
    <property type="evidence" value="ECO:0007669"/>
    <property type="project" value="TreeGrafter"/>
</dbReference>
<evidence type="ECO:0000259" key="6">
    <source>
        <dbReference type="PROSITE" id="PS50003"/>
    </source>
</evidence>
<dbReference type="InterPro" id="IPR018494">
    <property type="entry name" value="Oxysterol-bd_CS"/>
</dbReference>
<organism evidence="7 8">
    <name type="scientific">Allacma fusca</name>
    <dbReference type="NCBI Taxonomy" id="39272"/>
    <lineage>
        <taxon>Eukaryota</taxon>
        <taxon>Metazoa</taxon>
        <taxon>Ecdysozoa</taxon>
        <taxon>Arthropoda</taxon>
        <taxon>Hexapoda</taxon>
        <taxon>Collembola</taxon>
        <taxon>Symphypleona</taxon>
        <taxon>Sminthuridae</taxon>
        <taxon>Allacma</taxon>
    </lineage>
</organism>
<feature type="transmembrane region" description="Helical" evidence="5">
    <location>
        <begin position="871"/>
        <end position="891"/>
    </location>
</feature>
<name>A0A8J2JV90_9HEXA</name>
<dbReference type="Pfam" id="PF01237">
    <property type="entry name" value="Oxysterol_BP"/>
    <property type="match status" value="1"/>
</dbReference>
<dbReference type="OrthoDB" id="10053431at2759"/>
<keyword evidence="8" id="KW-1185">Reference proteome</keyword>
<keyword evidence="5" id="KW-0472">Membrane</keyword>
<comment type="similarity">
    <text evidence="1 2">Belongs to the OSBP family.</text>
</comment>
<dbReference type="GO" id="GO:0015485">
    <property type="term" value="F:cholesterol binding"/>
    <property type="evidence" value="ECO:0007669"/>
    <property type="project" value="TreeGrafter"/>
</dbReference>
<proteinExistence type="inferred from homology"/>
<dbReference type="InterPro" id="IPR001849">
    <property type="entry name" value="PH_domain"/>
</dbReference>
<dbReference type="GO" id="GO:0032541">
    <property type="term" value="C:cortical endoplasmic reticulum"/>
    <property type="evidence" value="ECO:0007669"/>
    <property type="project" value="TreeGrafter"/>
</dbReference>
<evidence type="ECO:0000256" key="4">
    <source>
        <dbReference type="SAM" id="MobiDB-lite"/>
    </source>
</evidence>
<dbReference type="InterPro" id="IPR000648">
    <property type="entry name" value="Oxysterol-bd"/>
</dbReference>